<keyword evidence="2" id="KW-1185">Reference proteome</keyword>
<dbReference type="EMBL" id="CP049362">
    <property type="protein sequence ID" value="QXX80086.1"/>
    <property type="molecule type" value="Genomic_DNA"/>
</dbReference>
<name>A0ABX8SVM8_9BURK</name>
<accession>A0ABX8SVM8</accession>
<evidence type="ECO:0000313" key="1">
    <source>
        <dbReference type="EMBL" id="QXX80086.1"/>
    </source>
</evidence>
<dbReference type="RefSeq" id="WP_003801867.1">
    <property type="nucleotide sequence ID" value="NZ_CP049362.1"/>
</dbReference>
<dbReference type="Proteomes" id="UP000826050">
    <property type="component" value="Chromosome"/>
</dbReference>
<organism evidence="1 2">
    <name type="scientific">Alcaligenes ammonioxydans</name>
    <dbReference type="NCBI Taxonomy" id="2582914"/>
    <lineage>
        <taxon>Bacteria</taxon>
        <taxon>Pseudomonadati</taxon>
        <taxon>Pseudomonadota</taxon>
        <taxon>Betaproteobacteria</taxon>
        <taxon>Burkholderiales</taxon>
        <taxon>Alcaligenaceae</taxon>
        <taxon>Alcaligenes</taxon>
    </lineage>
</organism>
<proteinExistence type="predicted"/>
<gene>
    <name evidence="1" type="ORF">FE795_14410</name>
</gene>
<sequence>MKDQFSNNEIEKLSRGVGLETSPADESVQLLSGGTFTVPKHGSVQAAKYSTPVIPEIHKSYWIFNAGKANKIKAVFYWSHSFTSSWFEYSSVEVGIGEEKKLQAPSNSLYYSKVVLFNGTDQNATVSVTVAK</sequence>
<evidence type="ECO:0000313" key="2">
    <source>
        <dbReference type="Proteomes" id="UP000826050"/>
    </source>
</evidence>
<reference evidence="1 2" key="1">
    <citation type="submission" date="2020-02" db="EMBL/GenBank/DDBJ databases">
        <title>Partial ammonium oxidation to N2 by heterotrophic bacteria.</title>
        <authorList>
            <person name="Wu M."/>
        </authorList>
    </citation>
    <scope>NUCLEOTIDE SEQUENCE [LARGE SCALE GENOMIC DNA]</scope>
    <source>
        <strain evidence="1 2">HO-1</strain>
    </source>
</reference>
<protein>
    <submittedName>
        <fullName evidence="1">JHE-like toxin PirA</fullName>
    </submittedName>
</protein>